<keyword evidence="3 5" id="KW-0443">Lipid metabolism</keyword>
<evidence type="ECO:0000259" key="7">
    <source>
        <dbReference type="PROSITE" id="PS51635"/>
    </source>
</evidence>
<evidence type="ECO:0000313" key="8">
    <source>
        <dbReference type="EMBL" id="OJJ62692.1"/>
    </source>
</evidence>
<dbReference type="InterPro" id="IPR001841">
    <property type="entry name" value="Znf_RING"/>
</dbReference>
<evidence type="ECO:0000313" key="9">
    <source>
        <dbReference type="Proteomes" id="UP000184356"/>
    </source>
</evidence>
<dbReference type="Proteomes" id="UP000184356">
    <property type="component" value="Unassembled WGS sequence"/>
</dbReference>
<dbReference type="GO" id="GO:0016020">
    <property type="term" value="C:membrane"/>
    <property type="evidence" value="ECO:0007669"/>
    <property type="project" value="TreeGrafter"/>
</dbReference>
<dbReference type="GO" id="GO:0008270">
    <property type="term" value="F:zinc ion binding"/>
    <property type="evidence" value="ECO:0007669"/>
    <property type="project" value="UniProtKB-KW"/>
</dbReference>
<gene>
    <name evidence="8" type="ORF">ASPSYDRAFT_143787</name>
</gene>
<protein>
    <recommendedName>
        <fullName evidence="10">PNPLA domain-containing protein</fullName>
    </recommendedName>
</protein>
<evidence type="ECO:0008006" key="10">
    <source>
        <dbReference type="Google" id="ProtNLM"/>
    </source>
</evidence>
<dbReference type="RefSeq" id="XP_040706498.1">
    <property type="nucleotide sequence ID" value="XM_040841373.1"/>
</dbReference>
<dbReference type="GO" id="GO:0016042">
    <property type="term" value="P:lipid catabolic process"/>
    <property type="evidence" value="ECO:0007669"/>
    <property type="project" value="UniProtKB-UniRule"/>
</dbReference>
<dbReference type="InterPro" id="IPR016035">
    <property type="entry name" value="Acyl_Trfase/lysoPLipase"/>
</dbReference>
<evidence type="ECO:0000256" key="1">
    <source>
        <dbReference type="ARBA" id="ARBA00022801"/>
    </source>
</evidence>
<dbReference type="OrthoDB" id="194358at2759"/>
<keyword evidence="4" id="KW-0862">Zinc</keyword>
<evidence type="ECO:0000259" key="6">
    <source>
        <dbReference type="PROSITE" id="PS50089"/>
    </source>
</evidence>
<dbReference type="PANTHER" id="PTHR24185">
    <property type="entry name" value="CALCIUM-INDEPENDENT PHOSPHOLIPASE A2-GAMMA"/>
    <property type="match status" value="1"/>
</dbReference>
<feature type="domain" description="PNPLA" evidence="7">
    <location>
        <begin position="233"/>
        <end position="416"/>
    </location>
</feature>
<dbReference type="PROSITE" id="PS50089">
    <property type="entry name" value="ZF_RING_2"/>
    <property type="match status" value="1"/>
</dbReference>
<comment type="caution">
    <text evidence="5">Lacks conserved residue(s) required for the propagation of feature annotation.</text>
</comment>
<dbReference type="GO" id="GO:0047499">
    <property type="term" value="F:calcium-independent phospholipase A2 activity"/>
    <property type="evidence" value="ECO:0007669"/>
    <property type="project" value="TreeGrafter"/>
</dbReference>
<feature type="short sequence motif" description="GXSXG" evidence="5">
    <location>
        <begin position="271"/>
        <end position="275"/>
    </location>
</feature>
<name>A0A1L9TTG3_9EURO</name>
<dbReference type="AlphaFoldDB" id="A0A1L9TTG3"/>
<dbReference type="Pfam" id="PF01734">
    <property type="entry name" value="Patatin"/>
    <property type="match status" value="1"/>
</dbReference>
<reference evidence="9" key="1">
    <citation type="journal article" date="2017" name="Genome Biol.">
        <title>Comparative genomics reveals high biological diversity and specific adaptations in the industrially and medically important fungal genus Aspergillus.</title>
        <authorList>
            <person name="de Vries R.P."/>
            <person name="Riley R."/>
            <person name="Wiebenga A."/>
            <person name="Aguilar-Osorio G."/>
            <person name="Amillis S."/>
            <person name="Uchima C.A."/>
            <person name="Anderluh G."/>
            <person name="Asadollahi M."/>
            <person name="Askin M."/>
            <person name="Barry K."/>
            <person name="Battaglia E."/>
            <person name="Bayram O."/>
            <person name="Benocci T."/>
            <person name="Braus-Stromeyer S.A."/>
            <person name="Caldana C."/>
            <person name="Canovas D."/>
            <person name="Cerqueira G.C."/>
            <person name="Chen F."/>
            <person name="Chen W."/>
            <person name="Choi C."/>
            <person name="Clum A."/>
            <person name="Dos Santos R.A."/>
            <person name="Damasio A.R."/>
            <person name="Diallinas G."/>
            <person name="Emri T."/>
            <person name="Fekete E."/>
            <person name="Flipphi M."/>
            <person name="Freyberg S."/>
            <person name="Gallo A."/>
            <person name="Gournas C."/>
            <person name="Habgood R."/>
            <person name="Hainaut M."/>
            <person name="Harispe M.L."/>
            <person name="Henrissat B."/>
            <person name="Hilden K.S."/>
            <person name="Hope R."/>
            <person name="Hossain A."/>
            <person name="Karabika E."/>
            <person name="Karaffa L."/>
            <person name="Karanyi Z."/>
            <person name="Krasevec N."/>
            <person name="Kuo A."/>
            <person name="Kusch H."/>
            <person name="LaButti K."/>
            <person name="Lagendijk E.L."/>
            <person name="Lapidus A."/>
            <person name="Levasseur A."/>
            <person name="Lindquist E."/>
            <person name="Lipzen A."/>
            <person name="Logrieco A.F."/>
            <person name="MacCabe A."/>
            <person name="Maekelae M.R."/>
            <person name="Malavazi I."/>
            <person name="Melin P."/>
            <person name="Meyer V."/>
            <person name="Mielnichuk N."/>
            <person name="Miskei M."/>
            <person name="Molnar A.P."/>
            <person name="Mule G."/>
            <person name="Ngan C.Y."/>
            <person name="Orejas M."/>
            <person name="Orosz E."/>
            <person name="Ouedraogo J.P."/>
            <person name="Overkamp K.M."/>
            <person name="Park H.-S."/>
            <person name="Perrone G."/>
            <person name="Piumi F."/>
            <person name="Punt P.J."/>
            <person name="Ram A.F."/>
            <person name="Ramon A."/>
            <person name="Rauscher S."/>
            <person name="Record E."/>
            <person name="Riano-Pachon D.M."/>
            <person name="Robert V."/>
            <person name="Roehrig J."/>
            <person name="Ruller R."/>
            <person name="Salamov A."/>
            <person name="Salih N.S."/>
            <person name="Samson R.A."/>
            <person name="Sandor E."/>
            <person name="Sanguinetti M."/>
            <person name="Schuetze T."/>
            <person name="Sepcic K."/>
            <person name="Shelest E."/>
            <person name="Sherlock G."/>
            <person name="Sophianopoulou V."/>
            <person name="Squina F.M."/>
            <person name="Sun H."/>
            <person name="Susca A."/>
            <person name="Todd R.B."/>
            <person name="Tsang A."/>
            <person name="Unkles S.E."/>
            <person name="van de Wiele N."/>
            <person name="van Rossen-Uffink D."/>
            <person name="Oliveira J.V."/>
            <person name="Vesth T.C."/>
            <person name="Visser J."/>
            <person name="Yu J.-H."/>
            <person name="Zhou M."/>
            <person name="Andersen M.R."/>
            <person name="Archer D.B."/>
            <person name="Baker S.E."/>
            <person name="Benoit I."/>
            <person name="Brakhage A.A."/>
            <person name="Braus G.H."/>
            <person name="Fischer R."/>
            <person name="Frisvad J.C."/>
            <person name="Goldman G.H."/>
            <person name="Houbraken J."/>
            <person name="Oakley B."/>
            <person name="Pocsi I."/>
            <person name="Scazzocchio C."/>
            <person name="Seiboth B."/>
            <person name="vanKuyk P.A."/>
            <person name="Wortman J."/>
            <person name="Dyer P.S."/>
            <person name="Grigoriev I.V."/>
        </authorList>
    </citation>
    <scope>NUCLEOTIDE SEQUENCE [LARGE SCALE GENOMIC DNA]</scope>
    <source>
        <strain evidence="9">CBS 593.65</strain>
    </source>
</reference>
<feature type="domain" description="RING-type" evidence="6">
    <location>
        <begin position="168"/>
        <end position="213"/>
    </location>
</feature>
<keyword evidence="4" id="KW-0863">Zinc-finger</keyword>
<accession>A0A1L9TTG3</accession>
<sequence>MRLIREQRQVLFSATHLNAFFELSLQHFCAEPFVPFNHIKAARKWYPLDGAFTSHLISFLEAGKRVPYDEVASYIASTILMDAYPIRMHHFCPLEVFKTLYRDACNRALRHCYSTDAIVRIQCNKIEARLSDFFHEMATSSTPAWEIHRRNLSSQKRFWTHARSNMTCLLCLRRHPEHVLTCGHAICDTCTEVFGEPAPHAYDEYIVRECVICGALANLTVKMKPRTAGPRVLAIDGGGSLVVTSLENLEILQEILGPDLPVGEFFELKVGSSSGGLVVLSMTTRALDIAQCKTLFQTLAKKVFSFRRKWIGAWLHDEKYHGSALDDVLMEHYTPTQRLYGTPASLISSGKVAVTVTSLDGDSFRNPFQTMVDTHASSARATAAAPSLFSTVSLPGLGSFQDGGIPRYNNPASVAELEVKHLWPGANPDVFITLGTGTGPRSPKPSSFRNILIDGWIPRVYRAMQRTFDGRVPWLEQYSRLDDNAKEHYFRFDPCFHKMPSMDDTRCMEYLSEQTRIQSSWQNSSEAAVTLLVSSLFFQLDAMPEYQSGFFHCKGTIRSRCPPEPLIRRLSQLEPGRQDFFKDQINLGIYLSAADVCSSCHRYSLAARFYVRSLDETIALSLRLGATKRRLSAFPKSMQQFIEEQGLDSPFGHSNHDIPLLVNCTTCMTRTGAQRRKRKFIEL</sequence>
<evidence type="ECO:0000256" key="5">
    <source>
        <dbReference type="PROSITE-ProRule" id="PRU01161"/>
    </source>
</evidence>
<dbReference type="CDD" id="cd07199">
    <property type="entry name" value="Pat17_PNPLA8_PNPLA9_like"/>
    <property type="match status" value="1"/>
</dbReference>
<dbReference type="PANTHER" id="PTHR24185:SF1">
    <property type="entry name" value="CALCIUM-INDEPENDENT PHOSPHOLIPASE A2-GAMMA"/>
    <property type="match status" value="1"/>
</dbReference>
<evidence type="ECO:0000256" key="4">
    <source>
        <dbReference type="PROSITE-ProRule" id="PRU00175"/>
    </source>
</evidence>
<dbReference type="GeneID" id="63757446"/>
<evidence type="ECO:0000256" key="3">
    <source>
        <dbReference type="ARBA" id="ARBA00023098"/>
    </source>
</evidence>
<dbReference type="VEuPathDB" id="FungiDB:ASPSYDRAFT_143787"/>
<feature type="short sequence motif" description="DGA/G" evidence="5">
    <location>
        <begin position="402"/>
        <end position="404"/>
    </location>
</feature>
<feature type="active site" description="Nucleophile" evidence="5">
    <location>
        <position position="273"/>
    </location>
</feature>
<dbReference type="SUPFAM" id="SSF52151">
    <property type="entry name" value="FabD/lysophospholipase-like"/>
    <property type="match status" value="1"/>
</dbReference>
<keyword evidence="1 5" id="KW-0378">Hydrolase</keyword>
<dbReference type="Gene3D" id="3.40.1090.10">
    <property type="entry name" value="Cytosolic phospholipase A2 catalytic domain"/>
    <property type="match status" value="1"/>
</dbReference>
<dbReference type="PROSITE" id="PS51635">
    <property type="entry name" value="PNPLA"/>
    <property type="match status" value="1"/>
</dbReference>
<dbReference type="GO" id="GO:0046486">
    <property type="term" value="P:glycerolipid metabolic process"/>
    <property type="evidence" value="ECO:0007669"/>
    <property type="project" value="UniProtKB-ARBA"/>
</dbReference>
<dbReference type="InterPro" id="IPR002641">
    <property type="entry name" value="PNPLA_dom"/>
</dbReference>
<proteinExistence type="predicted"/>
<feature type="active site" description="Proton acceptor" evidence="5">
    <location>
        <position position="402"/>
    </location>
</feature>
<dbReference type="STRING" id="1036612.A0A1L9TTG3"/>
<evidence type="ECO:0000256" key="2">
    <source>
        <dbReference type="ARBA" id="ARBA00022963"/>
    </source>
</evidence>
<dbReference type="GO" id="GO:0019369">
    <property type="term" value="P:arachidonate metabolic process"/>
    <property type="evidence" value="ECO:0007669"/>
    <property type="project" value="TreeGrafter"/>
</dbReference>
<keyword evidence="9" id="KW-1185">Reference proteome</keyword>
<keyword evidence="4" id="KW-0479">Metal-binding</keyword>
<dbReference type="EMBL" id="KV878583">
    <property type="protein sequence ID" value="OJJ62692.1"/>
    <property type="molecule type" value="Genomic_DNA"/>
</dbReference>
<organism evidence="8 9">
    <name type="scientific">Aspergillus sydowii CBS 593.65</name>
    <dbReference type="NCBI Taxonomy" id="1036612"/>
    <lineage>
        <taxon>Eukaryota</taxon>
        <taxon>Fungi</taxon>
        <taxon>Dikarya</taxon>
        <taxon>Ascomycota</taxon>
        <taxon>Pezizomycotina</taxon>
        <taxon>Eurotiomycetes</taxon>
        <taxon>Eurotiomycetidae</taxon>
        <taxon>Eurotiales</taxon>
        <taxon>Aspergillaceae</taxon>
        <taxon>Aspergillus</taxon>
        <taxon>Aspergillus subgen. Nidulantes</taxon>
    </lineage>
</organism>
<keyword evidence="2 5" id="KW-0442">Lipid degradation</keyword>